<dbReference type="Proteomes" id="UP001175353">
    <property type="component" value="Unassembled WGS sequence"/>
</dbReference>
<protein>
    <submittedName>
        <fullName evidence="2">Uncharacterized protein</fullName>
    </submittedName>
</protein>
<sequence length="740" mass="79825">MDAYSYYLSPGYASLSKLWQNRMRRRANRLAGYMQARAQDAYALSSQYPPLPLRYGYNVGFQGGQDYELQLVMGNAIADVLIRLGQPYTQAEGPTTQCQVTIDMLYALQDGYAHGTVAVPVELVAAGPESSMQYTAAYKQIAALMTENQGQFATPDPYVSEFAKELATDPGSGMADPLPADAPNTTDSGAAGSSAQPARPGLIVLQSAKDTISEPLKSMASVPTTSSSTITIGSGTDAIDHFDVRNLGTKGVESVKVMHPVQQANLAKHQTMMLFDLFRSLVARINRGRYGPPGRPDFEAVATSVRVLHAELKQRKMSVPDRVPIPSAQDSRQEQYGTPPGRSMSMRSMSGYGPRQPSYRAPSYAASRSGSQSNMNFPGSRFSGNQNYPARSPSTRTQPSRTPSSNMAMRSSSYGGQSSRMHSTPLVQSTYFSERKVIGSGFNEPFILKTGFEGELSHPLTPNDLPAGLEERDILELKAMIEHKNRRTQIDELVDRAIASRYRARKESLAALDVWLAREQAAKDSFADGVADGPRPPSDTEKQPRSSGTEAEPSDTARNRRAVSFAQQGVGSSFTQHWGRAGSYLTSGSNSRAPSSRSVSNGLYIPTGVPRSRMPRPIVRSGSQSTTGGHAAVSHHSSDVEASEAEQLPPAADVEDASADKMPRELVDHARAATQLHRKSGEVSESSTDKASNATDDGSDIGSFGDVKSDSAESGPSVHQEHDEKDLKDGEKTPVSHAED</sequence>
<proteinExistence type="predicted"/>
<dbReference type="EMBL" id="JAUJLE010000005">
    <property type="protein sequence ID" value="KAK1013797.1"/>
    <property type="molecule type" value="Genomic_DNA"/>
</dbReference>
<accession>A0AAN6L2H1</accession>
<feature type="region of interest" description="Disordered" evidence="1">
    <location>
        <begin position="167"/>
        <end position="199"/>
    </location>
</feature>
<feature type="compositionally biased region" description="Basic and acidic residues" evidence="1">
    <location>
        <begin position="719"/>
        <end position="740"/>
    </location>
</feature>
<feature type="compositionally biased region" description="Low complexity" evidence="1">
    <location>
        <begin position="339"/>
        <end position="369"/>
    </location>
</feature>
<reference evidence="2" key="1">
    <citation type="submission" date="2023-06" db="EMBL/GenBank/DDBJ databases">
        <title>Black Yeasts Isolated from many extreme environments.</title>
        <authorList>
            <person name="Coleine C."/>
            <person name="Stajich J.E."/>
            <person name="Selbmann L."/>
        </authorList>
    </citation>
    <scope>NUCLEOTIDE SEQUENCE</scope>
    <source>
        <strain evidence="2">CCFEE 5200</strain>
    </source>
</reference>
<evidence type="ECO:0000313" key="3">
    <source>
        <dbReference type="Proteomes" id="UP001175353"/>
    </source>
</evidence>
<feature type="region of interest" description="Disordered" evidence="1">
    <location>
        <begin position="318"/>
        <end position="422"/>
    </location>
</feature>
<gene>
    <name evidence="2" type="ORF">LTR91_001395</name>
</gene>
<feature type="compositionally biased region" description="Polar residues" evidence="1">
    <location>
        <begin position="370"/>
        <end position="389"/>
    </location>
</feature>
<organism evidence="2 3">
    <name type="scientific">Friedmanniomyces endolithicus</name>
    <dbReference type="NCBI Taxonomy" id="329885"/>
    <lineage>
        <taxon>Eukaryota</taxon>
        <taxon>Fungi</taxon>
        <taxon>Dikarya</taxon>
        <taxon>Ascomycota</taxon>
        <taxon>Pezizomycotina</taxon>
        <taxon>Dothideomycetes</taxon>
        <taxon>Dothideomycetidae</taxon>
        <taxon>Mycosphaerellales</taxon>
        <taxon>Teratosphaeriaceae</taxon>
        <taxon>Friedmanniomyces</taxon>
    </lineage>
</organism>
<feature type="compositionally biased region" description="Polar residues" evidence="1">
    <location>
        <begin position="683"/>
        <end position="696"/>
    </location>
</feature>
<feature type="region of interest" description="Disordered" evidence="1">
    <location>
        <begin position="585"/>
        <end position="740"/>
    </location>
</feature>
<evidence type="ECO:0000313" key="2">
    <source>
        <dbReference type="EMBL" id="KAK1013797.1"/>
    </source>
</evidence>
<comment type="caution">
    <text evidence="2">The sequence shown here is derived from an EMBL/GenBank/DDBJ whole genome shotgun (WGS) entry which is preliminary data.</text>
</comment>
<feature type="compositionally biased region" description="Polar residues" evidence="1">
    <location>
        <begin position="183"/>
        <end position="196"/>
    </location>
</feature>
<dbReference type="AlphaFoldDB" id="A0AAN6L2H1"/>
<feature type="compositionally biased region" description="Low complexity" evidence="1">
    <location>
        <begin position="391"/>
        <end position="405"/>
    </location>
</feature>
<evidence type="ECO:0000256" key="1">
    <source>
        <dbReference type="SAM" id="MobiDB-lite"/>
    </source>
</evidence>
<feature type="compositionally biased region" description="Basic and acidic residues" evidence="1">
    <location>
        <begin position="658"/>
        <end position="671"/>
    </location>
</feature>
<name>A0AAN6L2H1_9PEZI</name>
<feature type="compositionally biased region" description="Polar residues" evidence="1">
    <location>
        <begin position="406"/>
        <end position="422"/>
    </location>
</feature>
<feature type="region of interest" description="Disordered" evidence="1">
    <location>
        <begin position="526"/>
        <end position="560"/>
    </location>
</feature>
<keyword evidence="3" id="KW-1185">Reference proteome</keyword>
<feature type="compositionally biased region" description="Low complexity" evidence="1">
    <location>
        <begin position="587"/>
        <end position="602"/>
    </location>
</feature>